<evidence type="ECO:0000256" key="1">
    <source>
        <dbReference type="SAM" id="Coils"/>
    </source>
</evidence>
<evidence type="ECO:0000313" key="2">
    <source>
        <dbReference type="EMBL" id="GBH21920.1"/>
    </source>
</evidence>
<accession>A0A2V0RLZ1</accession>
<feature type="coiled-coil region" evidence="1">
    <location>
        <begin position="97"/>
        <end position="124"/>
    </location>
</feature>
<dbReference type="AlphaFoldDB" id="A0A2V0RLZ1"/>
<protein>
    <submittedName>
        <fullName evidence="2">Uncharacterized protein</fullName>
    </submittedName>
</protein>
<proteinExistence type="predicted"/>
<dbReference type="EMBL" id="BDQA01000447">
    <property type="protein sequence ID" value="GBH21920.1"/>
    <property type="molecule type" value="Genomic_RNA"/>
</dbReference>
<organism evidence="2">
    <name type="scientific">viral metagenome</name>
    <dbReference type="NCBI Taxonomy" id="1070528"/>
    <lineage>
        <taxon>unclassified sequences</taxon>
        <taxon>metagenomes</taxon>
        <taxon>organismal metagenomes</taxon>
    </lineage>
</organism>
<name>A0A2V0RLZ1_9ZZZZ</name>
<sequence length="440" mass="49021">MTDMEDLMKEMGNQKLEVQISGTGAFSITMENAREEVSRKFPELIQGAADIAKCVANPDKFALTLPSRILMSILATAPKTDDEKELFKDEQRFVDASEKANERLRRAHAKIASYRSRYALLEADHFTLMGALSSSVNVRESRTLFEEAQVSRESMTKLAQAIDVEQRAISTYEGDVDAAEDQLLKLRAKTMTSLYDPTALLLSSLGVKLPEAYDALTVKDMKTIKDALQSDVMGYLSPLTGVQGGSTTMERAMFPKVSSVFAPSIEADFAEFKSTEASRIIQLVYKLALEMEQLRNQSGSDFQRATRVYDLSNDSVIVTSNPLQREVHLLNLISLAGYDPERWAQAFGVPISGIGKQILSAWGNGSKGPLKPEDIRNIFRGDRDKLPYDLDYTSLSYASRVAELKSINKDVRLTSRNEGEPNVTFNIEDEAERDDEHLEA</sequence>
<keyword evidence="1" id="KW-0175">Coiled coil</keyword>
<reference evidence="2" key="1">
    <citation type="submission" date="2017-04" db="EMBL/GenBank/DDBJ databases">
        <title>Unveiling RNA virosphere associated with marine microorganisms.</title>
        <authorList>
            <person name="Urayama S."/>
            <person name="Takaki Y."/>
            <person name="Nishi S."/>
            <person name="Yoshida Y."/>
            <person name="Deguchi S."/>
            <person name="Takai K."/>
            <person name="Nunoura T."/>
        </authorList>
    </citation>
    <scope>NUCLEOTIDE SEQUENCE</scope>
</reference>
<feature type="coiled-coil region" evidence="1">
    <location>
        <begin position="162"/>
        <end position="189"/>
    </location>
</feature>
<comment type="caution">
    <text evidence="2">The sequence shown here is derived from an EMBL/GenBank/DDBJ whole genome shotgun (WGS) entry which is preliminary data.</text>
</comment>